<evidence type="ECO:0000256" key="1">
    <source>
        <dbReference type="SAM" id="Phobius"/>
    </source>
</evidence>
<keyword evidence="3" id="KW-1185">Reference proteome</keyword>
<dbReference type="Proteomes" id="UP001465976">
    <property type="component" value="Unassembled WGS sequence"/>
</dbReference>
<accession>A0ABR3EX88</accession>
<reference evidence="2 3" key="1">
    <citation type="submission" date="2024-02" db="EMBL/GenBank/DDBJ databases">
        <title>A draft genome for the cacao thread blight pathogen Marasmius crinis-equi.</title>
        <authorList>
            <person name="Cohen S.P."/>
            <person name="Baruah I.K."/>
            <person name="Amoako-Attah I."/>
            <person name="Bukari Y."/>
            <person name="Meinhardt L.W."/>
            <person name="Bailey B.A."/>
        </authorList>
    </citation>
    <scope>NUCLEOTIDE SEQUENCE [LARGE SCALE GENOMIC DNA]</scope>
    <source>
        <strain evidence="2 3">GH-76</strain>
    </source>
</reference>
<keyword evidence="1" id="KW-1133">Transmembrane helix</keyword>
<proteinExistence type="predicted"/>
<organism evidence="2 3">
    <name type="scientific">Marasmius crinis-equi</name>
    <dbReference type="NCBI Taxonomy" id="585013"/>
    <lineage>
        <taxon>Eukaryota</taxon>
        <taxon>Fungi</taxon>
        <taxon>Dikarya</taxon>
        <taxon>Basidiomycota</taxon>
        <taxon>Agaricomycotina</taxon>
        <taxon>Agaricomycetes</taxon>
        <taxon>Agaricomycetidae</taxon>
        <taxon>Agaricales</taxon>
        <taxon>Marasmiineae</taxon>
        <taxon>Marasmiaceae</taxon>
        <taxon>Marasmius</taxon>
    </lineage>
</organism>
<feature type="transmembrane region" description="Helical" evidence="1">
    <location>
        <begin position="12"/>
        <end position="38"/>
    </location>
</feature>
<feature type="transmembrane region" description="Helical" evidence="1">
    <location>
        <begin position="44"/>
        <end position="68"/>
    </location>
</feature>
<comment type="caution">
    <text evidence="2">The sequence shown here is derived from an EMBL/GenBank/DDBJ whole genome shotgun (WGS) entry which is preliminary data.</text>
</comment>
<keyword evidence="1" id="KW-0812">Transmembrane</keyword>
<evidence type="ECO:0000313" key="3">
    <source>
        <dbReference type="Proteomes" id="UP001465976"/>
    </source>
</evidence>
<sequence>MSALPAHSNRHYSYTIAVVLESGLIMPIFHTIFTGFMLDGSVKWTVALNIMAAMLPQIAALAPLLIVVRIGLGQATEENTSCMLGMFDGHPTSSSNGEPYGHNFSATTTPNKDFVDYEVVTIGYTGACGHNLHEKFEAKP</sequence>
<evidence type="ECO:0000313" key="2">
    <source>
        <dbReference type="EMBL" id="KAL0567539.1"/>
    </source>
</evidence>
<dbReference type="EMBL" id="JBAHYK010001561">
    <property type="protein sequence ID" value="KAL0567539.1"/>
    <property type="molecule type" value="Genomic_DNA"/>
</dbReference>
<protein>
    <submittedName>
        <fullName evidence="2">Uncharacterized protein</fullName>
    </submittedName>
</protein>
<name>A0ABR3EX88_9AGAR</name>
<keyword evidence="1" id="KW-0472">Membrane</keyword>
<gene>
    <name evidence="2" type="ORF">V5O48_014452</name>
</gene>